<evidence type="ECO:0000313" key="3">
    <source>
        <dbReference type="EMBL" id="OGF68279.1"/>
    </source>
</evidence>
<dbReference type="GO" id="GO:0016853">
    <property type="term" value="F:isomerase activity"/>
    <property type="evidence" value="ECO:0007669"/>
    <property type="project" value="UniProtKB-KW"/>
</dbReference>
<comment type="similarity">
    <text evidence="1">Belongs to the UDP-N-acetylglucosamine 2-epimerase family.</text>
</comment>
<dbReference type="STRING" id="1817863.A2Y62_02905"/>
<dbReference type="SUPFAM" id="SSF53756">
    <property type="entry name" value="UDP-Glycosyltransferase/glycogen phosphorylase"/>
    <property type="match status" value="1"/>
</dbReference>
<dbReference type="EMBL" id="MFGW01000006">
    <property type="protein sequence ID" value="OGF68279.1"/>
    <property type="molecule type" value="Genomic_DNA"/>
</dbReference>
<dbReference type="AlphaFoldDB" id="A0A1F5VXW9"/>
<evidence type="ECO:0000259" key="2">
    <source>
        <dbReference type="Pfam" id="PF02350"/>
    </source>
</evidence>
<dbReference type="PANTHER" id="PTHR43174:SF1">
    <property type="entry name" value="UDP-N-ACETYLGLUCOSAMINE 2-EPIMERASE"/>
    <property type="match status" value="1"/>
</dbReference>
<dbReference type="InterPro" id="IPR029767">
    <property type="entry name" value="WecB-like"/>
</dbReference>
<dbReference type="CDD" id="cd03786">
    <property type="entry name" value="GTB_UDP-GlcNAc_2-Epimerase"/>
    <property type="match status" value="1"/>
</dbReference>
<dbReference type="Proteomes" id="UP000178943">
    <property type="component" value="Unassembled WGS sequence"/>
</dbReference>
<dbReference type="NCBIfam" id="TIGR00236">
    <property type="entry name" value="wecB"/>
    <property type="match status" value="1"/>
</dbReference>
<name>A0A1F5VXW9_9BACT</name>
<protein>
    <submittedName>
        <fullName evidence="3">UDP-N-acetylglucosamine 2-epimerase</fullName>
    </submittedName>
</protein>
<accession>A0A1F5VXW9</accession>
<feature type="domain" description="UDP-N-acetylglucosamine 2-epimerase" evidence="2">
    <location>
        <begin position="29"/>
        <end position="356"/>
    </location>
</feature>
<keyword evidence="1" id="KW-0413">Isomerase</keyword>
<evidence type="ECO:0000313" key="4">
    <source>
        <dbReference type="Proteomes" id="UP000178943"/>
    </source>
</evidence>
<dbReference type="Gene3D" id="3.40.50.2000">
    <property type="entry name" value="Glycogen Phosphorylase B"/>
    <property type="match status" value="2"/>
</dbReference>
<proteinExistence type="inferred from homology"/>
<reference evidence="3 4" key="1">
    <citation type="journal article" date="2016" name="Nat. Commun.">
        <title>Thousands of microbial genomes shed light on interconnected biogeochemical processes in an aquifer system.</title>
        <authorList>
            <person name="Anantharaman K."/>
            <person name="Brown C.T."/>
            <person name="Hug L.A."/>
            <person name="Sharon I."/>
            <person name="Castelle C.J."/>
            <person name="Probst A.J."/>
            <person name="Thomas B.C."/>
            <person name="Singh A."/>
            <person name="Wilkins M.J."/>
            <person name="Karaoz U."/>
            <person name="Brodie E.L."/>
            <person name="Williams K.H."/>
            <person name="Hubbard S.S."/>
            <person name="Banfield J.F."/>
        </authorList>
    </citation>
    <scope>NUCLEOTIDE SEQUENCE [LARGE SCALE GENOMIC DNA]</scope>
</reference>
<dbReference type="PANTHER" id="PTHR43174">
    <property type="entry name" value="UDP-N-ACETYLGLUCOSAMINE 2-EPIMERASE"/>
    <property type="match status" value="1"/>
</dbReference>
<evidence type="ECO:0000256" key="1">
    <source>
        <dbReference type="RuleBase" id="RU003513"/>
    </source>
</evidence>
<comment type="caution">
    <text evidence="3">The sequence shown here is derived from an EMBL/GenBank/DDBJ whole genome shotgun (WGS) entry which is preliminary data.</text>
</comment>
<sequence>MKIFLIAGARPNFMKIAPLVHELRKGLFDIQCQIVHTGQHYDDDMSKSFFEELDIPEPNYFLGCGSGSHAEQTSRIMVEFEKICSSAHPDLAIVVGDVNSTLACSITAKKKNIKVAHVEAGLRSRDMSMPEEINRIVTDSISDYLFASEKSAVSNLKKEGKARSSIFFVGNIMIDTLFLGLKMIENTKPENNQPKSFAIVTLHRPSNVDNKEKLSGILRALRQISLDMPLFFPVHPRTEKNISLFTLRNLIEDSNIKTMPPLSYLKFLALWKDASLVLTDSGGIQEETTVLGIPCFTIRENTERPVTIKQGTNELVGTTYETIMKAYERFKNGFRKKHKVPELWDGKTSERILTILNNSK</sequence>
<gene>
    <name evidence="3" type="ORF">A2Y62_02905</name>
</gene>
<dbReference type="InterPro" id="IPR003331">
    <property type="entry name" value="UDP_GlcNAc_Epimerase_2_dom"/>
</dbReference>
<dbReference type="Pfam" id="PF02350">
    <property type="entry name" value="Epimerase_2"/>
    <property type="match status" value="1"/>
</dbReference>
<organism evidence="3 4">
    <name type="scientific">Candidatus Fischerbacteria bacterium RBG_13_37_8</name>
    <dbReference type="NCBI Taxonomy" id="1817863"/>
    <lineage>
        <taxon>Bacteria</taxon>
        <taxon>Candidatus Fischeribacteriota</taxon>
    </lineage>
</organism>